<dbReference type="InterPro" id="IPR029063">
    <property type="entry name" value="SAM-dependent_MTases_sf"/>
</dbReference>
<evidence type="ECO:0000313" key="8">
    <source>
        <dbReference type="EMBL" id="ARU54512.1"/>
    </source>
</evidence>
<feature type="domain" description="Methyltransferase small" evidence="6">
    <location>
        <begin position="202"/>
        <end position="370"/>
    </location>
</feature>
<evidence type="ECO:0000259" key="6">
    <source>
        <dbReference type="Pfam" id="PF05175"/>
    </source>
</evidence>
<keyword evidence="5" id="KW-0949">S-adenosyl-L-methionine</keyword>
<feature type="domain" description="RlmG N-terminal" evidence="7">
    <location>
        <begin position="5"/>
        <end position="182"/>
    </location>
</feature>
<dbReference type="RefSeq" id="WP_157678107.1">
    <property type="nucleotide sequence ID" value="NZ_CP021425.1"/>
</dbReference>
<evidence type="ECO:0000259" key="7">
    <source>
        <dbReference type="Pfam" id="PF26049"/>
    </source>
</evidence>
<evidence type="ECO:0000313" key="9">
    <source>
        <dbReference type="Proteomes" id="UP000196027"/>
    </source>
</evidence>
<dbReference type="PANTHER" id="PTHR47816:SF5">
    <property type="entry name" value="RIBOSOMAL RNA LARGE SUBUNIT METHYLTRANSFERASE G"/>
    <property type="match status" value="1"/>
</dbReference>
<dbReference type="GO" id="GO:0008990">
    <property type="term" value="F:rRNA (guanine-N2-)-methyltransferase activity"/>
    <property type="evidence" value="ECO:0007669"/>
    <property type="project" value="InterPro"/>
</dbReference>
<dbReference type="Proteomes" id="UP000196027">
    <property type="component" value="Chromosome"/>
</dbReference>
<dbReference type="InterPro" id="IPR017237">
    <property type="entry name" value="RLMG"/>
</dbReference>
<keyword evidence="9" id="KW-1185">Reference proteome</keyword>
<dbReference type="InterPro" id="IPR058679">
    <property type="entry name" value="RlmG_N"/>
</dbReference>
<keyword evidence="4 8" id="KW-0808">Transferase</keyword>
<dbReference type="PROSITE" id="PS00092">
    <property type="entry name" value="N6_MTASE"/>
    <property type="match status" value="1"/>
</dbReference>
<keyword evidence="1" id="KW-0963">Cytoplasm</keyword>
<dbReference type="CDD" id="cd02440">
    <property type="entry name" value="AdoMet_MTases"/>
    <property type="match status" value="1"/>
</dbReference>
<dbReference type="GO" id="GO:0005737">
    <property type="term" value="C:cytoplasm"/>
    <property type="evidence" value="ECO:0007669"/>
    <property type="project" value="InterPro"/>
</dbReference>
<dbReference type="PIRSF" id="PIRSF037565">
    <property type="entry name" value="RRNA_m2G_Mtase_RsmD_prd"/>
    <property type="match status" value="1"/>
</dbReference>
<dbReference type="InterPro" id="IPR007848">
    <property type="entry name" value="Small_mtfrase_dom"/>
</dbReference>
<evidence type="ECO:0000256" key="1">
    <source>
        <dbReference type="ARBA" id="ARBA00022490"/>
    </source>
</evidence>
<dbReference type="GO" id="GO:0003676">
    <property type="term" value="F:nucleic acid binding"/>
    <property type="evidence" value="ECO:0007669"/>
    <property type="project" value="InterPro"/>
</dbReference>
<dbReference type="Pfam" id="PF05175">
    <property type="entry name" value="MTS"/>
    <property type="match status" value="1"/>
</dbReference>
<organism evidence="8 9">
    <name type="scientific">Oleiphilus messinensis</name>
    <dbReference type="NCBI Taxonomy" id="141451"/>
    <lineage>
        <taxon>Bacteria</taxon>
        <taxon>Pseudomonadati</taxon>
        <taxon>Pseudomonadota</taxon>
        <taxon>Gammaproteobacteria</taxon>
        <taxon>Oceanospirillales</taxon>
        <taxon>Oleiphilaceae</taxon>
        <taxon>Oleiphilus</taxon>
    </lineage>
</organism>
<dbReference type="AlphaFoldDB" id="A0A1Y0I222"/>
<accession>A0A1Y0I222</accession>
<name>A0A1Y0I222_9GAMM</name>
<dbReference type="OrthoDB" id="29650at2"/>
<dbReference type="PANTHER" id="PTHR47816">
    <property type="entry name" value="RIBOSOMAL RNA SMALL SUBUNIT METHYLTRANSFERASE C"/>
    <property type="match status" value="1"/>
</dbReference>
<dbReference type="EMBL" id="CP021425">
    <property type="protein sequence ID" value="ARU54512.1"/>
    <property type="molecule type" value="Genomic_DNA"/>
</dbReference>
<dbReference type="KEGG" id="ome:OLMES_0408"/>
<gene>
    <name evidence="8" type="primary">rlmG</name>
    <name evidence="8" type="ORF">OLMES_0408</name>
</gene>
<reference evidence="8 9" key="1">
    <citation type="submission" date="2017-05" db="EMBL/GenBank/DDBJ databases">
        <title>Genomic insights into alkan degradation activity of Oleiphilus messinensis.</title>
        <authorList>
            <person name="Kozyavkin S.A."/>
            <person name="Slesarev A.I."/>
            <person name="Golyshin P.N."/>
            <person name="Korzhenkov A."/>
            <person name="Golyshina O.N."/>
            <person name="Toshchakov S.V."/>
        </authorList>
    </citation>
    <scope>NUCLEOTIDE SEQUENCE [LARGE SCALE GENOMIC DNA]</scope>
    <source>
        <strain evidence="8 9">ME102</strain>
    </source>
</reference>
<dbReference type="Gene3D" id="3.40.50.150">
    <property type="entry name" value="Vaccinia Virus protein VP39"/>
    <property type="match status" value="2"/>
</dbReference>
<evidence type="ECO:0000256" key="4">
    <source>
        <dbReference type="ARBA" id="ARBA00022679"/>
    </source>
</evidence>
<dbReference type="SUPFAM" id="SSF53335">
    <property type="entry name" value="S-adenosyl-L-methionine-dependent methyltransferases"/>
    <property type="match status" value="1"/>
</dbReference>
<evidence type="ECO:0000256" key="3">
    <source>
        <dbReference type="ARBA" id="ARBA00022603"/>
    </source>
</evidence>
<proteinExistence type="predicted"/>
<sequence>MSDTLFKTEFGQFDLRPSNFHPKSPLRAWNAADELLLNHLKQHCPVEFPRILVVNDACGALAVSLHHYEPESWGDYYTGTQSLQLNLQRNQIESDRVDVLSSIDSLSGTYDVVLLQLPKTLSLLAFQLAHLRQHVRSDTLIVAGGMVKHMTPSMSELFEQYIGPVQASLAEKKARLLFCQLDETLEPEFPEATVYGVPDSPLQLVSHANVFSQQKLDIGTRFLLEHFPDTAKASRIVDLGCGNGALGLFAGWRNPAAELYFIDDSFLAVHSAEVSFLNNPLQNAAHFMPGDALDGFGDEVDLILCNPPFHEGNKVHTQIALKMFSGASRCLRNDGQFWVVGNRHLGYHLSLKRYFRHIDVAAGNSKFVVWACREPLRDR</sequence>
<keyword evidence="2" id="KW-0698">rRNA processing</keyword>
<evidence type="ECO:0000256" key="2">
    <source>
        <dbReference type="ARBA" id="ARBA00022552"/>
    </source>
</evidence>
<dbReference type="InterPro" id="IPR046977">
    <property type="entry name" value="RsmC/RlmG"/>
</dbReference>
<dbReference type="InterPro" id="IPR002052">
    <property type="entry name" value="DNA_methylase_N6_adenine_CS"/>
</dbReference>
<protein>
    <submittedName>
        <fullName evidence="8">SAM-dependent 23S rRNA m(2)G1835 methyltransferase</fullName>
    </submittedName>
</protein>
<dbReference type="Pfam" id="PF26049">
    <property type="entry name" value="RLMG_N"/>
    <property type="match status" value="1"/>
</dbReference>
<keyword evidence="3 8" id="KW-0489">Methyltransferase</keyword>
<evidence type="ECO:0000256" key="5">
    <source>
        <dbReference type="ARBA" id="ARBA00022691"/>
    </source>
</evidence>